<dbReference type="EMBL" id="JAJAXM010000038">
    <property type="protein sequence ID" value="MCG9027129.1"/>
    <property type="molecule type" value="Genomic_DNA"/>
</dbReference>
<dbReference type="Pfam" id="PF08241">
    <property type="entry name" value="Methyltransf_11"/>
    <property type="match status" value="1"/>
</dbReference>
<gene>
    <name evidence="2" type="ORF">LH440_14690</name>
</gene>
<dbReference type="CDD" id="cd02440">
    <property type="entry name" value="AdoMet_MTases"/>
    <property type="match status" value="1"/>
</dbReference>
<comment type="caution">
    <text evidence="2">The sequence shown here is derived from an EMBL/GenBank/DDBJ whole genome shotgun (WGS) entry which is preliminary data.</text>
</comment>
<evidence type="ECO:0000313" key="2">
    <source>
        <dbReference type="EMBL" id="MCG9027129.1"/>
    </source>
</evidence>
<keyword evidence="2" id="KW-0808">Transferase</keyword>
<dbReference type="SUPFAM" id="SSF50939">
    <property type="entry name" value="Sialidases"/>
    <property type="match status" value="1"/>
</dbReference>
<evidence type="ECO:0000259" key="1">
    <source>
        <dbReference type="Pfam" id="PF08241"/>
    </source>
</evidence>
<proteinExistence type="predicted"/>
<dbReference type="Proteomes" id="UP001200247">
    <property type="component" value="Unassembled WGS sequence"/>
</dbReference>
<dbReference type="InterPro" id="IPR013216">
    <property type="entry name" value="Methyltransf_11"/>
</dbReference>
<reference evidence="2 3" key="1">
    <citation type="submission" date="2021-10" db="EMBL/GenBank/DDBJ databases">
        <title>Whole-genome sequencing analysis of Laribacter hongkongensis: virulence gene profiles, carbohydrate-active enzyme prediction, and antimicrobial resistance characterization.</title>
        <authorList>
            <person name="Yuan P."/>
            <person name="Zhan Y."/>
            <person name="Chen D."/>
        </authorList>
    </citation>
    <scope>NUCLEOTIDE SEQUENCE [LARGE SCALE GENOMIC DNA]</scope>
    <source>
        <strain evidence="2 3">W67</strain>
    </source>
</reference>
<dbReference type="SUPFAM" id="SSF53335">
    <property type="entry name" value="S-adenosyl-L-methionine-dependent methyltransferases"/>
    <property type="match status" value="1"/>
</dbReference>
<protein>
    <submittedName>
        <fullName evidence="2">Class I SAM-dependent methyltransferase</fullName>
    </submittedName>
</protein>
<feature type="domain" description="Methyltransferase type 11" evidence="1">
    <location>
        <begin position="112"/>
        <end position="157"/>
    </location>
</feature>
<sequence length="654" mass="72301">MRDGKLIAVDGLAPTVVELAVNSCPVCGDALGEVENGQNCKGCESRARLRSMAPLMPEYLAPLMRDNRAVELPLLAFAMTGAERKFLSTVFKSIKSVSLFGNYSTDHESGVDMRDLSRYPPDGFSGVFGCLLFDYFPEHEQALRECYRVIAPGGVFFTHIAPYRLVDGEMPPQQKGAIKSRAGYFEYLPDKTELPDVKVGRDWFLSAMERVGFKTALVRVRDAVPGLVSEWFIGIKPGAEATTKEKSLPVSNPSMSAPSNIDTRVSEVFRSIVPLGTAGQGVLTFELIEAQRGSLVFLEDCYLPALDGGGSIREVVATNGSRNQILVSRDLGKNWQPLYENVKWDDKIRWAFSLADGSRLIRTFSGRMYHLGAGGELVSEYSTGAWHWHGSQGIGQSNRGTVMYAEYAPLRDADGVQDLSVWRYRPWAPQDGWHRVLTLPAAVRPPQGELRHFHVCRPHPSAPSLWILASGDIGAHCRMWLGQDDGDHWQEVMLDQAELVGMTEGKYPRLLRFTQFAALDNGDLIWGTDDTSDVNRAALISLSLSTNRPVFRFLGWLGRNCIRNIASLGGDRYLLLSESKHDPVSADCILYNATTERVTPFLLPNLGQIQSPVTDSLGSLQMPNGVGFFPAQGAVLMHPDKRGIFRVSIEDLSQ</sequence>
<organism evidence="2 3">
    <name type="scientific">Laribacter hongkongensis</name>
    <dbReference type="NCBI Taxonomy" id="168471"/>
    <lineage>
        <taxon>Bacteria</taxon>
        <taxon>Pseudomonadati</taxon>
        <taxon>Pseudomonadota</taxon>
        <taxon>Betaproteobacteria</taxon>
        <taxon>Neisseriales</taxon>
        <taxon>Aquaspirillaceae</taxon>
        <taxon>Laribacter</taxon>
    </lineage>
</organism>
<dbReference type="AlphaFoldDB" id="A0ABD4SUI1"/>
<dbReference type="InterPro" id="IPR036278">
    <property type="entry name" value="Sialidase_sf"/>
</dbReference>
<dbReference type="GO" id="GO:0032259">
    <property type="term" value="P:methylation"/>
    <property type="evidence" value="ECO:0007669"/>
    <property type="project" value="UniProtKB-KW"/>
</dbReference>
<accession>A0ABD4SUI1</accession>
<evidence type="ECO:0000313" key="3">
    <source>
        <dbReference type="Proteomes" id="UP001200247"/>
    </source>
</evidence>
<name>A0ABD4SUI1_9NEIS</name>
<dbReference type="Gene3D" id="3.40.50.150">
    <property type="entry name" value="Vaccinia Virus protein VP39"/>
    <property type="match status" value="1"/>
</dbReference>
<keyword evidence="2" id="KW-0489">Methyltransferase</keyword>
<dbReference type="GO" id="GO:0008168">
    <property type="term" value="F:methyltransferase activity"/>
    <property type="evidence" value="ECO:0007669"/>
    <property type="project" value="UniProtKB-KW"/>
</dbReference>
<dbReference type="RefSeq" id="WP_239894522.1">
    <property type="nucleotide sequence ID" value="NZ_JAJAXM010000038.1"/>
</dbReference>
<dbReference type="InterPro" id="IPR029063">
    <property type="entry name" value="SAM-dependent_MTases_sf"/>
</dbReference>